<keyword evidence="3" id="KW-1185">Reference proteome</keyword>
<dbReference type="Pfam" id="PF06568">
    <property type="entry name" value="YjiS-like"/>
    <property type="match status" value="1"/>
</dbReference>
<dbReference type="RefSeq" id="WP_114439187.1">
    <property type="nucleotide sequence ID" value="NZ_QOZG01000002.1"/>
</dbReference>
<evidence type="ECO:0000313" key="2">
    <source>
        <dbReference type="EMBL" id="RCS24740.1"/>
    </source>
</evidence>
<comment type="caution">
    <text evidence="2">The sequence shown here is derived from an EMBL/GenBank/DDBJ whole genome shotgun (WGS) entry which is preliminary data.</text>
</comment>
<dbReference type="InterPro" id="IPR009506">
    <property type="entry name" value="YjiS-like"/>
</dbReference>
<organism evidence="2 3">
    <name type="scientific">Phyllobacterium salinisoli</name>
    <dbReference type="NCBI Taxonomy" id="1899321"/>
    <lineage>
        <taxon>Bacteria</taxon>
        <taxon>Pseudomonadati</taxon>
        <taxon>Pseudomonadota</taxon>
        <taxon>Alphaproteobacteria</taxon>
        <taxon>Hyphomicrobiales</taxon>
        <taxon>Phyllobacteriaceae</taxon>
        <taxon>Phyllobacterium</taxon>
    </lineage>
</organism>
<evidence type="ECO:0000259" key="1">
    <source>
        <dbReference type="Pfam" id="PF06568"/>
    </source>
</evidence>
<dbReference type="Proteomes" id="UP000253420">
    <property type="component" value="Unassembled WGS sequence"/>
</dbReference>
<feature type="domain" description="YjiS-like" evidence="1">
    <location>
        <begin position="9"/>
        <end position="43"/>
    </location>
</feature>
<dbReference type="AlphaFoldDB" id="A0A368K9H7"/>
<reference evidence="2 3" key="1">
    <citation type="submission" date="2018-07" db="EMBL/GenBank/DDBJ databases">
        <title>The draft genome of Phyllobacterium salinisoli.</title>
        <authorList>
            <person name="Liu L."/>
            <person name="Li L."/>
            <person name="Zhang X."/>
            <person name="Liang L."/>
        </authorList>
    </citation>
    <scope>NUCLEOTIDE SEQUENCE [LARGE SCALE GENOMIC DNA]</scope>
    <source>
        <strain evidence="2 3">LLAN61</strain>
    </source>
</reference>
<sequence length="53" mass="6390">MPISQQTLFERWREMRRCHHAERELRAALAELNDHLLRDIGLQPRRSARVRGL</sequence>
<accession>A0A368K9H7</accession>
<proteinExistence type="predicted"/>
<name>A0A368K9H7_9HYPH</name>
<gene>
    <name evidence="2" type="ORF">DUT91_04525</name>
</gene>
<dbReference type="EMBL" id="QOZG01000002">
    <property type="protein sequence ID" value="RCS24740.1"/>
    <property type="molecule type" value="Genomic_DNA"/>
</dbReference>
<protein>
    <submittedName>
        <fullName evidence="2">DUF1127 domain-containing protein</fullName>
    </submittedName>
</protein>
<evidence type="ECO:0000313" key="3">
    <source>
        <dbReference type="Proteomes" id="UP000253420"/>
    </source>
</evidence>